<proteinExistence type="predicted"/>
<reference evidence="1 2" key="1">
    <citation type="journal article" date="2016" name="Mol. Biol. Evol.">
        <title>Comparative Genomics of Early-Diverging Mushroom-Forming Fungi Provides Insights into the Origins of Lignocellulose Decay Capabilities.</title>
        <authorList>
            <person name="Nagy L.G."/>
            <person name="Riley R."/>
            <person name="Tritt A."/>
            <person name="Adam C."/>
            <person name="Daum C."/>
            <person name="Floudas D."/>
            <person name="Sun H."/>
            <person name="Yadav J.S."/>
            <person name="Pangilinan J."/>
            <person name="Larsson K.H."/>
            <person name="Matsuura K."/>
            <person name="Barry K."/>
            <person name="Labutti K."/>
            <person name="Kuo R."/>
            <person name="Ohm R.A."/>
            <person name="Bhattacharya S.S."/>
            <person name="Shirouzu T."/>
            <person name="Yoshinaga Y."/>
            <person name="Martin F.M."/>
            <person name="Grigoriev I.V."/>
            <person name="Hibbett D.S."/>
        </authorList>
    </citation>
    <scope>NUCLEOTIDE SEQUENCE [LARGE SCALE GENOMIC DNA]</scope>
    <source>
        <strain evidence="1 2">CBS 109695</strain>
    </source>
</reference>
<dbReference type="AlphaFoldDB" id="A0A167X564"/>
<keyword evidence="2" id="KW-1185">Reference proteome</keyword>
<dbReference type="EMBL" id="KV417772">
    <property type="protein sequence ID" value="KZP06832.1"/>
    <property type="molecule type" value="Genomic_DNA"/>
</dbReference>
<protein>
    <submittedName>
        <fullName evidence="1">Uncharacterized protein</fullName>
    </submittedName>
</protein>
<organism evidence="1 2">
    <name type="scientific">Athelia psychrophila</name>
    <dbReference type="NCBI Taxonomy" id="1759441"/>
    <lineage>
        <taxon>Eukaryota</taxon>
        <taxon>Fungi</taxon>
        <taxon>Dikarya</taxon>
        <taxon>Basidiomycota</taxon>
        <taxon>Agaricomycotina</taxon>
        <taxon>Agaricomycetes</taxon>
        <taxon>Agaricomycetidae</taxon>
        <taxon>Atheliales</taxon>
        <taxon>Atheliaceae</taxon>
        <taxon>Athelia</taxon>
    </lineage>
</organism>
<sequence>MVLVALQVRGDTQEADRLLVEEEIDWDEETAGQGTASSQWFRRTQRWRGARRGAVNTRRDHHGCRYVWALDEGVYVINMVLSLRRDPAHCSYFGMHTIQAYIHLLRLEPSSHNLQFPKQSMDAIL</sequence>
<gene>
    <name evidence="1" type="ORF">FIBSPDRAFT_876172</name>
</gene>
<name>A0A167X564_9AGAM</name>
<evidence type="ECO:0000313" key="1">
    <source>
        <dbReference type="EMBL" id="KZP06832.1"/>
    </source>
</evidence>
<evidence type="ECO:0000313" key="2">
    <source>
        <dbReference type="Proteomes" id="UP000076532"/>
    </source>
</evidence>
<dbReference type="Proteomes" id="UP000076532">
    <property type="component" value="Unassembled WGS sequence"/>
</dbReference>
<accession>A0A167X564</accession>